<dbReference type="OrthoDB" id="9811381at2"/>
<dbReference type="SUPFAM" id="SSF48013">
    <property type="entry name" value="NusB-like"/>
    <property type="match status" value="1"/>
</dbReference>
<dbReference type="GO" id="GO:0005829">
    <property type="term" value="C:cytosol"/>
    <property type="evidence" value="ECO:0007669"/>
    <property type="project" value="TreeGrafter"/>
</dbReference>
<dbReference type="Pfam" id="PF01029">
    <property type="entry name" value="NusB"/>
    <property type="match status" value="1"/>
</dbReference>
<dbReference type="InterPro" id="IPR035926">
    <property type="entry name" value="NusB-like_sf"/>
</dbReference>
<keyword evidence="8" id="KW-1185">Reference proteome</keyword>
<dbReference type="GeneID" id="92716154"/>
<evidence type="ECO:0000256" key="4">
    <source>
        <dbReference type="ARBA" id="ARBA00023015"/>
    </source>
</evidence>
<keyword evidence="5" id="KW-0804">Transcription</keyword>
<evidence type="ECO:0000313" key="7">
    <source>
        <dbReference type="EMBL" id="BBK25007.1"/>
    </source>
</evidence>
<keyword evidence="3" id="KW-0694">RNA-binding</keyword>
<protein>
    <submittedName>
        <fullName evidence="7">N utilization substance protein B</fullName>
    </submittedName>
</protein>
<dbReference type="KEGG" id="dho:Dia5BBH33_09420"/>
<dbReference type="GO" id="GO:0031564">
    <property type="term" value="P:transcription antitermination"/>
    <property type="evidence" value="ECO:0007669"/>
    <property type="project" value="UniProtKB-KW"/>
</dbReference>
<sequence length="129" mass="14670">MGNKDAIEYALKVLYSKELNPESENISGETSDLSEADMEYALAVVEEYQSHSELIDHMIESHLINWSMKQLNVVDKNILRTAIAEYLKFGAPDKRNMIINQAVELAKIYGGENSYRFINGLLDQALKEK</sequence>
<name>A0A8D4UU92_9FIRM</name>
<dbReference type="RefSeq" id="WP_108849733.1">
    <property type="nucleotide sequence ID" value="NZ_AP019697.1"/>
</dbReference>
<dbReference type="Proteomes" id="UP000320585">
    <property type="component" value="Chromosome"/>
</dbReference>
<organism evidence="7 8">
    <name type="scientific">Dialister hominis</name>
    <dbReference type="NCBI Taxonomy" id="2582419"/>
    <lineage>
        <taxon>Bacteria</taxon>
        <taxon>Bacillati</taxon>
        <taxon>Bacillota</taxon>
        <taxon>Negativicutes</taxon>
        <taxon>Veillonellales</taxon>
        <taxon>Veillonellaceae</taxon>
        <taxon>Dialister</taxon>
    </lineage>
</organism>
<evidence type="ECO:0000256" key="1">
    <source>
        <dbReference type="ARBA" id="ARBA00005952"/>
    </source>
</evidence>
<dbReference type="GO" id="GO:0006353">
    <property type="term" value="P:DNA-templated transcription termination"/>
    <property type="evidence" value="ECO:0007669"/>
    <property type="project" value="InterPro"/>
</dbReference>
<comment type="similarity">
    <text evidence="1">Belongs to the NusB family.</text>
</comment>
<evidence type="ECO:0000256" key="2">
    <source>
        <dbReference type="ARBA" id="ARBA00022814"/>
    </source>
</evidence>
<keyword evidence="2" id="KW-0889">Transcription antitermination</keyword>
<proteinExistence type="inferred from homology"/>
<dbReference type="GO" id="GO:0003723">
    <property type="term" value="F:RNA binding"/>
    <property type="evidence" value="ECO:0007669"/>
    <property type="project" value="UniProtKB-KW"/>
</dbReference>
<evidence type="ECO:0000259" key="6">
    <source>
        <dbReference type="Pfam" id="PF01029"/>
    </source>
</evidence>
<dbReference type="InterPro" id="IPR006027">
    <property type="entry name" value="NusB_RsmB_TIM44"/>
</dbReference>
<evidence type="ECO:0000256" key="3">
    <source>
        <dbReference type="ARBA" id="ARBA00022884"/>
    </source>
</evidence>
<evidence type="ECO:0000256" key="5">
    <source>
        <dbReference type="ARBA" id="ARBA00023163"/>
    </source>
</evidence>
<dbReference type="Gene3D" id="1.10.940.10">
    <property type="entry name" value="NusB-like"/>
    <property type="match status" value="1"/>
</dbReference>
<dbReference type="InterPro" id="IPR011605">
    <property type="entry name" value="NusB_fam"/>
</dbReference>
<evidence type="ECO:0000313" key="8">
    <source>
        <dbReference type="Proteomes" id="UP000320585"/>
    </source>
</evidence>
<keyword evidence="4" id="KW-0805">Transcription regulation</keyword>
<dbReference type="PANTHER" id="PTHR11078:SF3">
    <property type="entry name" value="ANTITERMINATION NUSB DOMAIN-CONTAINING PROTEIN"/>
    <property type="match status" value="1"/>
</dbReference>
<dbReference type="NCBIfam" id="TIGR01951">
    <property type="entry name" value="nusB"/>
    <property type="match status" value="1"/>
</dbReference>
<feature type="domain" description="NusB/RsmB/TIM44" evidence="6">
    <location>
        <begin position="8"/>
        <end position="126"/>
    </location>
</feature>
<reference evidence="8" key="1">
    <citation type="submission" date="2019-05" db="EMBL/GenBank/DDBJ databases">
        <title>Complete genome sequencing of Dialister sp. strain 5BBH33.</title>
        <authorList>
            <person name="Sakamoto M."/>
            <person name="Murakami T."/>
            <person name="Mori H."/>
        </authorList>
    </citation>
    <scope>NUCLEOTIDE SEQUENCE [LARGE SCALE GENOMIC DNA]</scope>
    <source>
        <strain evidence="8">5BBH33</strain>
    </source>
</reference>
<dbReference type="EMBL" id="AP019697">
    <property type="protein sequence ID" value="BBK25007.1"/>
    <property type="molecule type" value="Genomic_DNA"/>
</dbReference>
<accession>A0A8D4UU92</accession>
<dbReference type="AlphaFoldDB" id="A0A8D4UU92"/>
<gene>
    <name evidence="7" type="primary">nusB</name>
    <name evidence="7" type="ORF">Dia5BBH33_09420</name>
</gene>
<dbReference type="PANTHER" id="PTHR11078">
    <property type="entry name" value="N UTILIZATION SUBSTANCE PROTEIN B-RELATED"/>
    <property type="match status" value="1"/>
</dbReference>